<evidence type="ECO:0000256" key="1">
    <source>
        <dbReference type="ARBA" id="ARBA00022801"/>
    </source>
</evidence>
<gene>
    <name evidence="4" type="ORF">BXY82_0476</name>
</gene>
<dbReference type="Pfam" id="PF03629">
    <property type="entry name" value="SASA"/>
    <property type="match status" value="2"/>
</dbReference>
<organism evidence="4 5">
    <name type="scientific">Gelidibacter sediminis</name>
    <dbReference type="NCBI Taxonomy" id="1608710"/>
    <lineage>
        <taxon>Bacteria</taxon>
        <taxon>Pseudomonadati</taxon>
        <taxon>Bacteroidota</taxon>
        <taxon>Flavobacteriia</taxon>
        <taxon>Flavobacteriales</taxon>
        <taxon>Flavobacteriaceae</taxon>
        <taxon>Gelidibacter</taxon>
    </lineage>
</organism>
<keyword evidence="5" id="KW-1185">Reference proteome</keyword>
<dbReference type="Proteomes" id="UP000294689">
    <property type="component" value="Unassembled WGS sequence"/>
</dbReference>
<dbReference type="PANTHER" id="PTHR22901">
    <property type="entry name" value="SIALATE O-ACETYLESTERASE"/>
    <property type="match status" value="1"/>
</dbReference>
<feature type="domain" description="Sialate O-acetylesterase" evidence="2">
    <location>
        <begin position="292"/>
        <end position="407"/>
    </location>
</feature>
<evidence type="ECO:0000313" key="4">
    <source>
        <dbReference type="EMBL" id="TDU43071.1"/>
    </source>
</evidence>
<dbReference type="Pfam" id="PF13472">
    <property type="entry name" value="Lipase_GDSL_2"/>
    <property type="match status" value="1"/>
</dbReference>
<evidence type="ECO:0000259" key="3">
    <source>
        <dbReference type="Pfam" id="PF13472"/>
    </source>
</evidence>
<dbReference type="SUPFAM" id="SSF52266">
    <property type="entry name" value="SGNH hydrolase"/>
    <property type="match status" value="2"/>
</dbReference>
<dbReference type="GO" id="GO:0005975">
    <property type="term" value="P:carbohydrate metabolic process"/>
    <property type="evidence" value="ECO:0007669"/>
    <property type="project" value="TreeGrafter"/>
</dbReference>
<name>A0A4R7Q8F5_9FLAO</name>
<proteinExistence type="predicted"/>
<dbReference type="InterPro" id="IPR005181">
    <property type="entry name" value="SASA"/>
</dbReference>
<evidence type="ECO:0000259" key="2">
    <source>
        <dbReference type="Pfam" id="PF03629"/>
    </source>
</evidence>
<evidence type="ECO:0000313" key="5">
    <source>
        <dbReference type="Proteomes" id="UP000294689"/>
    </source>
</evidence>
<accession>A0A4R7Q8F5</accession>
<reference evidence="4 5" key="1">
    <citation type="submission" date="2019-03" db="EMBL/GenBank/DDBJ databases">
        <title>Genomic Encyclopedia of Archaeal and Bacterial Type Strains, Phase II (KMG-II): from individual species to whole genera.</title>
        <authorList>
            <person name="Goeker M."/>
        </authorList>
    </citation>
    <scope>NUCLEOTIDE SEQUENCE [LARGE SCALE GENOMIC DNA]</scope>
    <source>
        <strain evidence="4 5">DSM 28135</strain>
    </source>
</reference>
<dbReference type="GO" id="GO:0001681">
    <property type="term" value="F:sialate O-acetylesterase activity"/>
    <property type="evidence" value="ECO:0007669"/>
    <property type="project" value="InterPro"/>
</dbReference>
<protein>
    <submittedName>
        <fullName evidence="4">Sialate O-acetylesterase</fullName>
    </submittedName>
</protein>
<dbReference type="InterPro" id="IPR013830">
    <property type="entry name" value="SGNH_hydro"/>
</dbReference>
<dbReference type="EMBL" id="SOBW01000007">
    <property type="protein sequence ID" value="TDU43071.1"/>
    <property type="molecule type" value="Genomic_DNA"/>
</dbReference>
<dbReference type="Gene3D" id="2.60.40.10">
    <property type="entry name" value="Immunoglobulins"/>
    <property type="match status" value="1"/>
</dbReference>
<sequence>MLCFSLLLNSQTIKVACVGDSVTFGAGIEDREENSYPQQLQERLGANYKVENFGFSGATLLKNGHKPYWKTAEFRQSQDFLPNIVIIHLGLNDQGNNNWPDHQDDFEQDYLEMIARYKNLSSKPEVMICKMTPTFSGHHWFEEGMRESFKDIQAKIERVAKKAEVQIIDLHEPLYRFPEYFPDNLHPTKEGAKVIADKVYAAITGDYGGLILPVLYGENMVLQRNEPINFNGTANADETITVLFNKVSKTVNADVHGKWQVTFPAMKAGGPFALKFATAKTSVEIKSVYLGEVWLASGQSNMDFKVREMDNAATVLKDSLNPQVFLFSMDGKVLSDKPYTEDELNDCNADAYFKNSGWTASTTENLNDFSAVAYAFAYQLQKHLGVPIGIINNAVGGAPIQSWISRESMEQHPETVSLLNDTHLHPKVDTWVAERAALNMREVSKIGVRARHPYHPTMLFDAGMMPIRDYKIKGVIWYQGESNTEHVNLHSKLFKLLVADWRSHFKNPELPFYYVQLSSIHRTNWGEFRNSQRLLLEIPNTGMAVSLDVGHASDVHPKHKWVVGERLSKIALHKTYAVEIPFSGPLLDFVNVNKNRLEVHFKHGQGLKILGNTSVNDIYIAGPDRKFVPAQSKIVNDVLQVWSPEIETPRFVRYGYTSFSNGNLVNSANLPASTFSNSIN</sequence>
<dbReference type="InterPro" id="IPR039329">
    <property type="entry name" value="SIAE"/>
</dbReference>
<comment type="caution">
    <text evidence="4">The sequence shown here is derived from an EMBL/GenBank/DDBJ whole genome shotgun (WGS) entry which is preliminary data.</text>
</comment>
<dbReference type="InterPro" id="IPR036514">
    <property type="entry name" value="SGNH_hydro_sf"/>
</dbReference>
<dbReference type="InterPro" id="IPR013783">
    <property type="entry name" value="Ig-like_fold"/>
</dbReference>
<feature type="domain" description="SGNH hydrolase-type esterase" evidence="3">
    <location>
        <begin position="17"/>
        <end position="193"/>
    </location>
</feature>
<dbReference type="AlphaFoldDB" id="A0A4R7Q8F5"/>
<feature type="domain" description="Sialate O-acetylesterase" evidence="2">
    <location>
        <begin position="469"/>
        <end position="559"/>
    </location>
</feature>
<keyword evidence="1" id="KW-0378">Hydrolase</keyword>
<dbReference type="PANTHER" id="PTHR22901:SF0">
    <property type="entry name" value="SIALATE O-ACETYLESTERASE"/>
    <property type="match status" value="1"/>
</dbReference>
<dbReference type="Gene3D" id="3.40.50.1110">
    <property type="entry name" value="SGNH hydrolase"/>
    <property type="match status" value="2"/>
</dbReference>